<keyword evidence="4 10" id="KW-0489">Methyltransferase</keyword>
<evidence type="ECO:0000256" key="3">
    <source>
        <dbReference type="ARBA" id="ARBA00022555"/>
    </source>
</evidence>
<feature type="region of interest" description="Disordered" evidence="11">
    <location>
        <begin position="446"/>
        <end position="475"/>
    </location>
</feature>
<reference evidence="14" key="1">
    <citation type="submission" date="2020-01" db="EMBL/GenBank/DDBJ databases">
        <title>Development of genomics and gene disruption for Polysphondylium violaceum indicates a role for the polyketide synthase stlB in stalk morphogenesis.</title>
        <authorList>
            <person name="Narita B."/>
            <person name="Kawabe Y."/>
            <person name="Kin K."/>
            <person name="Saito T."/>
            <person name="Gibbs R."/>
            <person name="Kuspa A."/>
            <person name="Muzny D."/>
            <person name="Queller D."/>
            <person name="Richards S."/>
            <person name="Strassman J."/>
            <person name="Sucgang R."/>
            <person name="Worley K."/>
            <person name="Schaap P."/>
        </authorList>
    </citation>
    <scope>NUCLEOTIDE SEQUENCE</scope>
    <source>
        <strain evidence="14">QSvi11</strain>
    </source>
</reference>
<accession>A0A8J4UYQ7</accession>
<dbReference type="CDD" id="cd02440">
    <property type="entry name" value="AdoMet_MTases"/>
    <property type="match status" value="1"/>
</dbReference>
<evidence type="ECO:0000256" key="6">
    <source>
        <dbReference type="ARBA" id="ARBA00022691"/>
    </source>
</evidence>
<dbReference type="Proteomes" id="UP000695562">
    <property type="component" value="Unassembled WGS sequence"/>
</dbReference>
<comment type="similarity">
    <text evidence="10">Belongs to the class I-like SAM-binding methyltransferase superfamily. TRM11 methyltransferase family.</text>
</comment>
<dbReference type="PROSITE" id="PS00092">
    <property type="entry name" value="N6_MTASE"/>
    <property type="match status" value="1"/>
</dbReference>
<evidence type="ECO:0000259" key="13">
    <source>
        <dbReference type="Pfam" id="PF25904"/>
    </source>
</evidence>
<comment type="subcellular location">
    <subcellularLocation>
        <location evidence="1">Cytoplasm</location>
    </subcellularLocation>
</comment>
<sequence length="475" mass="54346">MTEKYLVSFVQQFPSFRLPELDALALLFDIQLSYDKEMIPIIESDDPDIESPFMYITVNSEEDIHKLSSRAILIRSIYKIFSEGDSYDQLLSNLNNSIQQDKLLATYLDGKTFRIDVEAYGKKYNQKEKITKMHLLKESSFWDHGDVSMKPKEGIEHCELSIIEDFGVERPDRDGARKLYFGRRLISGNRDAIFKFNLQDRRYLGTTSMDPELSLISANMGLVKSGHLVLDPFVGTGSFILVSAFCGAQVLGCDIDIKAMRKTEECNLETNFDDYGLKDNFLGILLSDNSIPAWRVAPIFDSIICDPPYGIRAGARKIGFKENRKWVNTPEGFSRDHIPQCIDYKVPEVMADLLELAAKTLVIGGRLVYWLPTTHEFKLTDLPKHPCLKLINANSFQALSKRWGRRLVTMEKSINFDPILHDKSKLTEDDLGQIEPQHSDLRSVVYWRKGEKEEPKHSHQKNKESSTTDSNNKNI</sequence>
<dbReference type="Pfam" id="PF25904">
    <property type="entry name" value="Tmrp11_N"/>
    <property type="match status" value="1"/>
</dbReference>
<evidence type="ECO:0000256" key="1">
    <source>
        <dbReference type="ARBA" id="ARBA00004496"/>
    </source>
</evidence>
<dbReference type="InterPro" id="IPR029063">
    <property type="entry name" value="SAM-dependent_MTases_sf"/>
</dbReference>
<dbReference type="OrthoDB" id="296065at2759"/>
<dbReference type="InterPro" id="IPR000241">
    <property type="entry name" value="RlmKL-like_Mtase"/>
</dbReference>
<dbReference type="SUPFAM" id="SSF53335">
    <property type="entry name" value="S-adenosyl-L-methionine-dependent methyltransferases"/>
    <property type="match status" value="1"/>
</dbReference>
<proteinExistence type="inferred from homology"/>
<dbReference type="GO" id="GO:0008033">
    <property type="term" value="P:tRNA processing"/>
    <property type="evidence" value="ECO:0007669"/>
    <property type="project" value="UniProtKB-UniRule"/>
</dbReference>
<evidence type="ECO:0000256" key="8">
    <source>
        <dbReference type="ARBA" id="ARBA00022884"/>
    </source>
</evidence>
<keyword evidence="7 10" id="KW-0819">tRNA processing</keyword>
<protein>
    <recommendedName>
        <fullName evidence="9">tRNA (guanine(10)-N(2))-methyltransferase</fullName>
        <ecNumber evidence="9">2.1.1.214</ecNumber>
    </recommendedName>
</protein>
<dbReference type="Gene3D" id="3.40.50.150">
    <property type="entry name" value="Vaccinia Virus protein VP39"/>
    <property type="match status" value="1"/>
</dbReference>
<gene>
    <name evidence="14" type="ORF">CYY_005289</name>
</gene>
<dbReference type="GO" id="GO:0000049">
    <property type="term" value="F:tRNA binding"/>
    <property type="evidence" value="ECO:0007669"/>
    <property type="project" value="UniProtKB-UniRule"/>
</dbReference>
<keyword evidence="2" id="KW-0963">Cytoplasm</keyword>
<dbReference type="InterPro" id="IPR016691">
    <property type="entry name" value="TRMT11"/>
</dbReference>
<dbReference type="GO" id="GO:0160102">
    <property type="term" value="F:tRNA (guanine(10)-N2)-methyltransferase activity"/>
    <property type="evidence" value="ECO:0007669"/>
    <property type="project" value="UniProtKB-EC"/>
</dbReference>
<dbReference type="PANTHER" id="PTHR13370:SF3">
    <property type="entry name" value="TRNA (GUANINE(10)-N2)-METHYLTRANSFERASE HOMOLOG"/>
    <property type="match status" value="1"/>
</dbReference>
<evidence type="ECO:0000256" key="11">
    <source>
        <dbReference type="SAM" id="MobiDB-lite"/>
    </source>
</evidence>
<dbReference type="Pfam" id="PF01170">
    <property type="entry name" value="UPF0020"/>
    <property type="match status" value="1"/>
</dbReference>
<comment type="caution">
    <text evidence="14">The sequence shown here is derived from an EMBL/GenBank/DDBJ whole genome shotgun (WGS) entry which is preliminary data.</text>
</comment>
<keyword evidence="5 10" id="KW-0808">Transferase</keyword>
<evidence type="ECO:0000259" key="12">
    <source>
        <dbReference type="Pfam" id="PF01170"/>
    </source>
</evidence>
<dbReference type="GO" id="GO:0043527">
    <property type="term" value="C:tRNA methyltransferase complex"/>
    <property type="evidence" value="ECO:0007669"/>
    <property type="project" value="UniProtKB-ARBA"/>
</dbReference>
<evidence type="ECO:0000256" key="9">
    <source>
        <dbReference type="ARBA" id="ARBA00066937"/>
    </source>
</evidence>
<dbReference type="EMBL" id="AJWJ01000206">
    <property type="protein sequence ID" value="KAF2073410.1"/>
    <property type="molecule type" value="Genomic_DNA"/>
</dbReference>
<dbReference type="EC" id="2.1.1.214" evidence="9"/>
<keyword evidence="15" id="KW-1185">Reference proteome</keyword>
<evidence type="ECO:0000313" key="15">
    <source>
        <dbReference type="Proteomes" id="UP000695562"/>
    </source>
</evidence>
<dbReference type="InterPro" id="IPR002052">
    <property type="entry name" value="DNA_methylase_N6_adenine_CS"/>
</dbReference>
<feature type="domain" description="tRNA (guanine(10)-N(2))-methyltransferase TRMT11 N-terminal" evidence="13">
    <location>
        <begin position="4"/>
        <end position="190"/>
    </location>
</feature>
<organism evidence="14 15">
    <name type="scientific">Polysphondylium violaceum</name>
    <dbReference type="NCBI Taxonomy" id="133409"/>
    <lineage>
        <taxon>Eukaryota</taxon>
        <taxon>Amoebozoa</taxon>
        <taxon>Evosea</taxon>
        <taxon>Eumycetozoa</taxon>
        <taxon>Dictyostelia</taxon>
        <taxon>Dictyosteliales</taxon>
        <taxon>Dictyosteliaceae</taxon>
        <taxon>Polysphondylium</taxon>
    </lineage>
</organism>
<dbReference type="AlphaFoldDB" id="A0A8J4UYQ7"/>
<evidence type="ECO:0000256" key="7">
    <source>
        <dbReference type="ARBA" id="ARBA00022694"/>
    </source>
</evidence>
<dbReference type="PIRSF" id="PIRSF017259">
    <property type="entry name" value="tRNA_mtfrase_TRM11"/>
    <property type="match status" value="1"/>
</dbReference>
<keyword evidence="6 10" id="KW-0949">S-adenosyl-L-methionine</keyword>
<feature type="domain" description="Ribosomal RNA large subunit methyltransferase K/L-like methyltransferase" evidence="12">
    <location>
        <begin position="201"/>
        <end position="316"/>
    </location>
</feature>
<evidence type="ECO:0000256" key="5">
    <source>
        <dbReference type="ARBA" id="ARBA00022679"/>
    </source>
</evidence>
<evidence type="ECO:0000256" key="2">
    <source>
        <dbReference type="ARBA" id="ARBA00022490"/>
    </source>
</evidence>
<evidence type="ECO:0000313" key="14">
    <source>
        <dbReference type="EMBL" id="KAF2073410.1"/>
    </source>
</evidence>
<dbReference type="PROSITE" id="PS51627">
    <property type="entry name" value="SAM_MT_TRM11"/>
    <property type="match status" value="1"/>
</dbReference>
<keyword evidence="8 10" id="KW-0694">RNA-binding</keyword>
<dbReference type="InterPro" id="IPR059073">
    <property type="entry name" value="TRMT11_N"/>
</dbReference>
<dbReference type="GO" id="GO:0032259">
    <property type="term" value="P:methylation"/>
    <property type="evidence" value="ECO:0007669"/>
    <property type="project" value="UniProtKB-UniRule"/>
</dbReference>
<evidence type="ECO:0000256" key="10">
    <source>
        <dbReference type="PROSITE-ProRule" id="PRU00959"/>
    </source>
</evidence>
<name>A0A8J4UYQ7_9MYCE</name>
<feature type="compositionally biased region" description="Basic and acidic residues" evidence="11">
    <location>
        <begin position="448"/>
        <end position="466"/>
    </location>
</feature>
<evidence type="ECO:0000256" key="4">
    <source>
        <dbReference type="ARBA" id="ARBA00022603"/>
    </source>
</evidence>
<dbReference type="GO" id="GO:0005737">
    <property type="term" value="C:cytoplasm"/>
    <property type="evidence" value="ECO:0007669"/>
    <property type="project" value="UniProtKB-SubCell"/>
</dbReference>
<keyword evidence="3 10" id="KW-0820">tRNA-binding</keyword>
<dbReference type="PANTHER" id="PTHR13370">
    <property type="entry name" value="RNA METHYLASE-RELATED"/>
    <property type="match status" value="1"/>
</dbReference>